<evidence type="ECO:0000313" key="3">
    <source>
        <dbReference type="EMBL" id="SUZ72594.1"/>
    </source>
</evidence>
<dbReference type="InterPro" id="IPR006222">
    <property type="entry name" value="GCVT_N"/>
</dbReference>
<dbReference type="SUPFAM" id="SSF101790">
    <property type="entry name" value="Aminomethyltransferase beta-barrel domain"/>
    <property type="match status" value="1"/>
</dbReference>
<proteinExistence type="predicted"/>
<evidence type="ECO:0000259" key="2">
    <source>
        <dbReference type="Pfam" id="PF08669"/>
    </source>
</evidence>
<evidence type="ECO:0008006" key="4">
    <source>
        <dbReference type="Google" id="ProtNLM"/>
    </source>
</evidence>
<feature type="domain" description="Aminomethyltransferase C-terminal" evidence="2">
    <location>
        <begin position="317"/>
        <end position="388"/>
    </location>
</feature>
<name>A0A381Q142_9ZZZZ</name>
<protein>
    <recommendedName>
        <fullName evidence="4">Aminomethyltransferase folate-binding domain-containing protein</fullName>
    </recommendedName>
</protein>
<dbReference type="InterPro" id="IPR027266">
    <property type="entry name" value="TrmE/GcvT-like"/>
</dbReference>
<dbReference type="PIRSF" id="PIRSF006487">
    <property type="entry name" value="GcvT"/>
    <property type="match status" value="1"/>
</dbReference>
<feature type="domain" description="GCVT N-terminal" evidence="1">
    <location>
        <begin position="26"/>
        <end position="271"/>
    </location>
</feature>
<dbReference type="SUPFAM" id="SSF103025">
    <property type="entry name" value="Folate-binding domain"/>
    <property type="match status" value="1"/>
</dbReference>
<gene>
    <name evidence="3" type="ORF">METZ01_LOCUS25448</name>
</gene>
<feature type="non-terminal residue" evidence="3">
    <location>
        <position position="1"/>
    </location>
</feature>
<dbReference type="PANTHER" id="PTHR43757:SF2">
    <property type="entry name" value="AMINOMETHYLTRANSFERASE, MITOCHONDRIAL"/>
    <property type="match status" value="1"/>
</dbReference>
<dbReference type="InterPro" id="IPR028896">
    <property type="entry name" value="GcvT/YgfZ/DmdA"/>
</dbReference>
<dbReference type="Gene3D" id="3.30.1360.120">
    <property type="entry name" value="Probable tRNA modification gtpase trme, domain 1"/>
    <property type="match status" value="1"/>
</dbReference>
<accession>A0A381Q142</accession>
<dbReference type="PANTHER" id="PTHR43757">
    <property type="entry name" value="AMINOMETHYLTRANSFERASE"/>
    <property type="match status" value="1"/>
</dbReference>
<reference evidence="3" key="1">
    <citation type="submission" date="2018-05" db="EMBL/GenBank/DDBJ databases">
        <authorList>
            <person name="Lanie J.A."/>
            <person name="Ng W.-L."/>
            <person name="Kazmierczak K.M."/>
            <person name="Andrzejewski T.M."/>
            <person name="Davidsen T.M."/>
            <person name="Wayne K.J."/>
            <person name="Tettelin H."/>
            <person name="Glass J.I."/>
            <person name="Rusch D."/>
            <person name="Podicherti R."/>
            <person name="Tsui H.-C.T."/>
            <person name="Winkler M.E."/>
        </authorList>
    </citation>
    <scope>NUCLEOTIDE SEQUENCE</scope>
</reference>
<dbReference type="InterPro" id="IPR029043">
    <property type="entry name" value="GcvT/YgfZ_C"/>
</dbReference>
<sequence>VPIGSAVHARTLQLCESLNYRDWSGYYAVSAYESHHDYEYSAIRTSAALIDISPLYKYLIKGPDAERLVNRVITRDVTKLKVGQVTYTTWCDEFGKVIDDGTVSKLAENRYRWTAADPNLLWFQRNAHGLNVSIEDISQEMAALAIQGPMSAKVLGRLSDCDLQNLKYFRVLSTTLANISVDVSRTGYTGDLGYEIWMKWQDAVKVWDALIGLSSSFGVRPVGMLALDVARIEAGLLLTDVDFVSSRKALISSQSYTPFEMGLGRLVSLDKECFVGQTALRNEHRRGSTRQIVGLEVDWAQIERLYDRAQLPAEPPMVASREAVPIYNNNVQIGKVTSMTWSPALKKLIALGTLAKNSCEQGNHVQVEYTIDAVRYKVNATVAKTPFFNPPRKVSTSPIEDLN</sequence>
<evidence type="ECO:0000259" key="1">
    <source>
        <dbReference type="Pfam" id="PF01571"/>
    </source>
</evidence>
<dbReference type="InterPro" id="IPR013977">
    <property type="entry name" value="GcvT_C"/>
</dbReference>
<dbReference type="Pfam" id="PF01571">
    <property type="entry name" value="GCV_T"/>
    <property type="match status" value="1"/>
</dbReference>
<organism evidence="3">
    <name type="scientific">marine metagenome</name>
    <dbReference type="NCBI Taxonomy" id="408172"/>
    <lineage>
        <taxon>unclassified sequences</taxon>
        <taxon>metagenomes</taxon>
        <taxon>ecological metagenomes</taxon>
    </lineage>
</organism>
<dbReference type="Pfam" id="PF08669">
    <property type="entry name" value="GCV_T_C"/>
    <property type="match status" value="1"/>
</dbReference>
<dbReference type="EMBL" id="UINC01001151">
    <property type="protein sequence ID" value="SUZ72594.1"/>
    <property type="molecule type" value="Genomic_DNA"/>
</dbReference>
<dbReference type="AlphaFoldDB" id="A0A381Q142"/>